<reference evidence="2 4" key="1">
    <citation type="journal article" date="2017" name="Nature">
        <title>The sunflower genome provides insights into oil metabolism, flowering and Asterid evolution.</title>
        <authorList>
            <person name="Badouin H."/>
            <person name="Gouzy J."/>
            <person name="Grassa C.J."/>
            <person name="Murat F."/>
            <person name="Staton S.E."/>
            <person name="Cottret L."/>
            <person name="Lelandais-Briere C."/>
            <person name="Owens G.L."/>
            <person name="Carrere S."/>
            <person name="Mayjonade B."/>
            <person name="Legrand L."/>
            <person name="Gill N."/>
            <person name="Kane N.C."/>
            <person name="Bowers J.E."/>
            <person name="Hubner S."/>
            <person name="Bellec A."/>
            <person name="Berard A."/>
            <person name="Berges H."/>
            <person name="Blanchet N."/>
            <person name="Boniface M.C."/>
            <person name="Brunel D."/>
            <person name="Catrice O."/>
            <person name="Chaidir N."/>
            <person name="Claudel C."/>
            <person name="Donnadieu C."/>
            <person name="Faraut T."/>
            <person name="Fievet G."/>
            <person name="Helmstetter N."/>
            <person name="King M."/>
            <person name="Knapp S.J."/>
            <person name="Lai Z."/>
            <person name="Le Paslier M.C."/>
            <person name="Lippi Y."/>
            <person name="Lorenzon L."/>
            <person name="Mandel J.R."/>
            <person name="Marage G."/>
            <person name="Marchand G."/>
            <person name="Marquand E."/>
            <person name="Bret-Mestries E."/>
            <person name="Morien E."/>
            <person name="Nambeesan S."/>
            <person name="Nguyen T."/>
            <person name="Pegot-Espagnet P."/>
            <person name="Pouilly N."/>
            <person name="Raftis F."/>
            <person name="Sallet E."/>
            <person name="Schiex T."/>
            <person name="Thomas J."/>
            <person name="Vandecasteele C."/>
            <person name="Vares D."/>
            <person name="Vear F."/>
            <person name="Vautrin S."/>
            <person name="Crespi M."/>
            <person name="Mangin B."/>
            <person name="Burke J.M."/>
            <person name="Salse J."/>
            <person name="Munos S."/>
            <person name="Vincourt P."/>
            <person name="Rieseberg L.H."/>
            <person name="Langlade N.B."/>
        </authorList>
    </citation>
    <scope>NUCLEOTIDE SEQUENCE [LARGE SCALE GENOMIC DNA]</scope>
    <source>
        <strain evidence="4">cv. SF193</strain>
        <tissue evidence="2">Leaves</tissue>
    </source>
</reference>
<keyword evidence="1" id="KW-0472">Membrane</keyword>
<evidence type="ECO:0000313" key="2">
    <source>
        <dbReference type="EMBL" id="KAF5759533.1"/>
    </source>
</evidence>
<dbReference type="EMBL" id="CM007905">
    <property type="protein sequence ID" value="OTF91115.1"/>
    <property type="molecule type" value="Genomic_DNA"/>
</dbReference>
<dbReference type="InParanoid" id="A0A251RXD6"/>
<protein>
    <submittedName>
        <fullName evidence="3">Uncharacterized protein</fullName>
    </submittedName>
</protein>
<reference evidence="3" key="2">
    <citation type="submission" date="2017-02" db="EMBL/GenBank/DDBJ databases">
        <title>Sunflower complete genome.</title>
        <authorList>
            <person name="Langlade N."/>
            <person name="Munos S."/>
        </authorList>
    </citation>
    <scope>NUCLEOTIDE SEQUENCE [LARGE SCALE GENOMIC DNA]</scope>
    <source>
        <tissue evidence="3">Leaves</tissue>
    </source>
</reference>
<feature type="transmembrane region" description="Helical" evidence="1">
    <location>
        <begin position="12"/>
        <end position="30"/>
    </location>
</feature>
<dbReference type="EMBL" id="MNCJ02000331">
    <property type="protein sequence ID" value="KAF5759533.1"/>
    <property type="molecule type" value="Genomic_DNA"/>
</dbReference>
<feature type="transmembrane region" description="Helical" evidence="1">
    <location>
        <begin position="36"/>
        <end position="58"/>
    </location>
</feature>
<keyword evidence="4" id="KW-1185">Reference proteome</keyword>
<dbReference type="AlphaFoldDB" id="A0A251RXD6"/>
<dbReference type="Gramene" id="mRNA:HanXRQr2_Chr16g0742411">
    <property type="protein sequence ID" value="CDS:HanXRQr2_Chr16g0742411.1"/>
    <property type="gene ID" value="HanXRQr2_Chr16g0742411"/>
</dbReference>
<sequence length="62" mass="7065">MELIIKINAGLGMEFGMYNSFLNIWILVHIVSLKNIFVSSSLLTLPLPSLIFSCLFLYTNNR</sequence>
<dbReference type="Proteomes" id="UP000215914">
    <property type="component" value="Chromosome 16"/>
</dbReference>
<name>A0A251RXD6_HELAN</name>
<keyword evidence="1" id="KW-1133">Transmembrane helix</keyword>
<gene>
    <name evidence="3" type="ORF">HannXRQ_Chr16g0507221</name>
    <name evidence="2" type="ORF">HanXRQr2_Chr16g0742411</name>
</gene>
<evidence type="ECO:0000313" key="4">
    <source>
        <dbReference type="Proteomes" id="UP000215914"/>
    </source>
</evidence>
<proteinExistence type="predicted"/>
<organism evidence="3 4">
    <name type="scientific">Helianthus annuus</name>
    <name type="common">Common sunflower</name>
    <dbReference type="NCBI Taxonomy" id="4232"/>
    <lineage>
        <taxon>Eukaryota</taxon>
        <taxon>Viridiplantae</taxon>
        <taxon>Streptophyta</taxon>
        <taxon>Embryophyta</taxon>
        <taxon>Tracheophyta</taxon>
        <taxon>Spermatophyta</taxon>
        <taxon>Magnoliopsida</taxon>
        <taxon>eudicotyledons</taxon>
        <taxon>Gunneridae</taxon>
        <taxon>Pentapetalae</taxon>
        <taxon>asterids</taxon>
        <taxon>campanulids</taxon>
        <taxon>Asterales</taxon>
        <taxon>Asteraceae</taxon>
        <taxon>Asteroideae</taxon>
        <taxon>Heliantheae alliance</taxon>
        <taxon>Heliantheae</taxon>
        <taxon>Helianthus</taxon>
    </lineage>
</organism>
<accession>A0A251RXD6</accession>
<keyword evidence="1" id="KW-0812">Transmembrane</keyword>
<evidence type="ECO:0000313" key="3">
    <source>
        <dbReference type="EMBL" id="OTF91115.1"/>
    </source>
</evidence>
<evidence type="ECO:0000256" key="1">
    <source>
        <dbReference type="SAM" id="Phobius"/>
    </source>
</evidence>
<reference evidence="2" key="3">
    <citation type="submission" date="2020-06" db="EMBL/GenBank/DDBJ databases">
        <title>Helianthus annuus Genome sequencing and assembly Release 2.</title>
        <authorList>
            <person name="Gouzy J."/>
            <person name="Langlade N."/>
            <person name="Munos S."/>
        </authorList>
    </citation>
    <scope>NUCLEOTIDE SEQUENCE</scope>
    <source>
        <tissue evidence="2">Leaves</tissue>
    </source>
</reference>